<reference evidence="3" key="1">
    <citation type="submission" date="2016-10" db="EMBL/GenBank/DDBJ databases">
        <authorList>
            <person name="Varghese N."/>
            <person name="Submissions S."/>
        </authorList>
    </citation>
    <scope>NUCLEOTIDE SEQUENCE [LARGE SCALE GENOMIC DNA]</scope>
    <source>
        <strain evidence="3">Gh-105</strain>
    </source>
</reference>
<dbReference type="STRING" id="582675.SAMN05192565_107216"/>
<sequence>MTDHDAPSGANEPGCSLAPTGLWVRAQVRQSRRHRDGLLLALEPLDPHRPGRLSAVLSGSFLRQIEAASGVLLDPDHLVGEHTLLLTLVVDPLLGLTGQVLGLERGAFLQAWREQDATAQAALQAHGLWERQRKLPAPHKLRRVVLIEPDDGTPHPLGATLSRWYEQGLLELIRLPVAYEEPGSVVALHEAFGAVFDQWDWGTLDAVVVEPGLGFAHRVLSDEGLMRRIAVLPVPVLFRRAGAPTLLDGVAFRACGTAEALLADLTGILRGELRTGGYARLTAIARALGPDPAAPVPASVSDAPPDPSPARQGPLFD</sequence>
<protein>
    <submittedName>
        <fullName evidence="2">Uncharacterized protein</fullName>
    </submittedName>
</protein>
<accession>A0A1I2TMF6</accession>
<evidence type="ECO:0000313" key="3">
    <source>
        <dbReference type="Proteomes" id="UP000199229"/>
    </source>
</evidence>
<proteinExistence type="predicted"/>
<evidence type="ECO:0000313" key="2">
    <source>
        <dbReference type="EMBL" id="SFG66080.1"/>
    </source>
</evidence>
<dbReference type="AlphaFoldDB" id="A0A1I2TMF6"/>
<dbReference type="OrthoDB" id="7981142at2"/>
<dbReference type="EMBL" id="FOPM01000007">
    <property type="protein sequence ID" value="SFG66080.1"/>
    <property type="molecule type" value="Genomic_DNA"/>
</dbReference>
<dbReference type="Proteomes" id="UP000199229">
    <property type="component" value="Unassembled WGS sequence"/>
</dbReference>
<name>A0A1I2TMF6_9HYPH</name>
<keyword evidence="3" id="KW-1185">Reference proteome</keyword>
<dbReference type="RefSeq" id="WP_056459954.1">
    <property type="nucleotide sequence ID" value="NZ_FOPM01000007.1"/>
</dbReference>
<evidence type="ECO:0000256" key="1">
    <source>
        <dbReference type="SAM" id="MobiDB-lite"/>
    </source>
</evidence>
<gene>
    <name evidence="2" type="ORF">SAMN05192565_107216</name>
</gene>
<feature type="region of interest" description="Disordered" evidence="1">
    <location>
        <begin position="293"/>
        <end position="317"/>
    </location>
</feature>
<organism evidence="2 3">
    <name type="scientific">Methylobacterium gossipiicola</name>
    <dbReference type="NCBI Taxonomy" id="582675"/>
    <lineage>
        <taxon>Bacteria</taxon>
        <taxon>Pseudomonadati</taxon>
        <taxon>Pseudomonadota</taxon>
        <taxon>Alphaproteobacteria</taxon>
        <taxon>Hyphomicrobiales</taxon>
        <taxon>Methylobacteriaceae</taxon>
        <taxon>Methylobacterium</taxon>
    </lineage>
</organism>